<dbReference type="EMBL" id="WMBQ01000001">
    <property type="protein sequence ID" value="MTD93130.1"/>
    <property type="molecule type" value="Genomic_DNA"/>
</dbReference>
<evidence type="ECO:0000256" key="1">
    <source>
        <dbReference type="SAM" id="SignalP"/>
    </source>
</evidence>
<evidence type="ECO:0000313" key="2">
    <source>
        <dbReference type="EMBL" id="MTD93130.1"/>
    </source>
</evidence>
<reference evidence="2 3" key="1">
    <citation type="submission" date="2019-11" db="EMBL/GenBank/DDBJ databases">
        <title>Identification of a novel strain.</title>
        <authorList>
            <person name="Xu Q."/>
            <person name="Wang G."/>
        </authorList>
    </citation>
    <scope>NUCLEOTIDE SEQUENCE [LARGE SCALE GENOMIC DNA]</scope>
    <source>
        <strain evidence="3">xq</strain>
    </source>
</reference>
<feature type="signal peptide" evidence="1">
    <location>
        <begin position="1"/>
        <end position="26"/>
    </location>
</feature>
<accession>A0A6I3KGM3</accession>
<name>A0A6I3KGM3_9HYPH</name>
<sequence>MKLKATLAVCAAAVGLLFAVPQGASALPAAKDVSKQATQSNVEKTGYYGHRRGWRRGYYRRHHYGYGRRYYRRPGFGIYLGF</sequence>
<comment type="caution">
    <text evidence="2">The sequence shown here is derived from an EMBL/GenBank/DDBJ whole genome shotgun (WGS) entry which is preliminary data.</text>
</comment>
<organism evidence="2 3">
    <name type="scientific">Hyphomicrobium album</name>
    <dbReference type="NCBI Taxonomy" id="2665159"/>
    <lineage>
        <taxon>Bacteria</taxon>
        <taxon>Pseudomonadati</taxon>
        <taxon>Pseudomonadota</taxon>
        <taxon>Alphaproteobacteria</taxon>
        <taxon>Hyphomicrobiales</taxon>
        <taxon>Hyphomicrobiaceae</taxon>
        <taxon>Hyphomicrobium</taxon>
    </lineage>
</organism>
<keyword evidence="3" id="KW-1185">Reference proteome</keyword>
<evidence type="ECO:0000313" key="3">
    <source>
        <dbReference type="Proteomes" id="UP000440694"/>
    </source>
</evidence>
<dbReference type="RefSeq" id="WP_154737699.1">
    <property type="nucleotide sequence ID" value="NZ_WMBQ01000001.1"/>
</dbReference>
<protein>
    <submittedName>
        <fullName evidence="2">Uncharacterized protein</fullName>
    </submittedName>
</protein>
<dbReference type="Proteomes" id="UP000440694">
    <property type="component" value="Unassembled WGS sequence"/>
</dbReference>
<keyword evidence="1" id="KW-0732">Signal</keyword>
<feature type="chain" id="PRO_5026125453" evidence="1">
    <location>
        <begin position="27"/>
        <end position="82"/>
    </location>
</feature>
<gene>
    <name evidence="2" type="ORF">GIW81_02140</name>
</gene>
<dbReference type="AlphaFoldDB" id="A0A6I3KGM3"/>
<proteinExistence type="predicted"/>